<dbReference type="CDD" id="cd11576">
    <property type="entry name" value="GH99_GH71_like_2"/>
    <property type="match status" value="1"/>
</dbReference>
<organism evidence="5 6">
    <name type="scientific">Chthoniobacter flavus Ellin428</name>
    <dbReference type="NCBI Taxonomy" id="497964"/>
    <lineage>
        <taxon>Bacteria</taxon>
        <taxon>Pseudomonadati</taxon>
        <taxon>Verrucomicrobiota</taxon>
        <taxon>Spartobacteria</taxon>
        <taxon>Chthoniobacterales</taxon>
        <taxon>Chthoniobacteraceae</taxon>
        <taxon>Chthoniobacter</taxon>
    </lineage>
</organism>
<dbReference type="AlphaFoldDB" id="B4D585"/>
<keyword evidence="6" id="KW-1185">Reference proteome</keyword>
<dbReference type="EMBL" id="ABVL01000013">
    <property type="protein sequence ID" value="EDY18290.1"/>
    <property type="molecule type" value="Genomic_DNA"/>
</dbReference>
<keyword evidence="2" id="KW-0964">Secreted</keyword>
<protein>
    <recommendedName>
        <fullName evidence="4">Carbohydrate-binding module family 96 domain-containing protein</fullName>
    </recommendedName>
</protein>
<evidence type="ECO:0000256" key="3">
    <source>
        <dbReference type="ARBA" id="ARBA00022729"/>
    </source>
</evidence>
<name>B4D585_9BACT</name>
<gene>
    <name evidence="5" type="ORF">CfE428DRAFT_4074</name>
</gene>
<evidence type="ECO:0000313" key="5">
    <source>
        <dbReference type="EMBL" id="EDY18290.1"/>
    </source>
</evidence>
<evidence type="ECO:0000259" key="4">
    <source>
        <dbReference type="Pfam" id="PF24517"/>
    </source>
</evidence>
<dbReference type="eggNOG" id="COG2503">
    <property type="taxonomic scope" value="Bacteria"/>
</dbReference>
<dbReference type="GO" id="GO:0005576">
    <property type="term" value="C:extracellular region"/>
    <property type="evidence" value="ECO:0007669"/>
    <property type="project" value="UniProtKB-SubCell"/>
</dbReference>
<dbReference type="InterPro" id="IPR055372">
    <property type="entry name" value="CBM96"/>
</dbReference>
<dbReference type="Gene3D" id="3.20.20.80">
    <property type="entry name" value="Glycosidases"/>
    <property type="match status" value="1"/>
</dbReference>
<dbReference type="InParanoid" id="B4D585"/>
<evidence type="ECO:0000313" key="6">
    <source>
        <dbReference type="Proteomes" id="UP000005824"/>
    </source>
</evidence>
<dbReference type="Proteomes" id="UP000005824">
    <property type="component" value="Unassembled WGS sequence"/>
</dbReference>
<accession>B4D585</accession>
<dbReference type="RefSeq" id="WP_006981398.1">
    <property type="nucleotide sequence ID" value="NZ_ABVL01000013.1"/>
</dbReference>
<comment type="subcellular location">
    <subcellularLocation>
        <location evidence="1">Secreted</location>
    </subcellularLocation>
</comment>
<feature type="domain" description="Carbohydrate-binding module family 96" evidence="4">
    <location>
        <begin position="273"/>
        <end position="420"/>
    </location>
</feature>
<evidence type="ECO:0000256" key="2">
    <source>
        <dbReference type="ARBA" id="ARBA00022525"/>
    </source>
</evidence>
<dbReference type="STRING" id="497964.CfE428DRAFT_4074"/>
<keyword evidence="3" id="KW-0732">Signal</keyword>
<comment type="caution">
    <text evidence="5">The sequence shown here is derived from an EMBL/GenBank/DDBJ whole genome shotgun (WGS) entry which is preliminary data.</text>
</comment>
<proteinExistence type="predicted"/>
<evidence type="ECO:0000256" key="1">
    <source>
        <dbReference type="ARBA" id="ARBA00004613"/>
    </source>
</evidence>
<reference evidence="5 6" key="1">
    <citation type="journal article" date="2011" name="J. Bacteriol.">
        <title>Genome sequence of Chthoniobacter flavus Ellin428, an aerobic heterotrophic soil bacterium.</title>
        <authorList>
            <person name="Kant R."/>
            <person name="van Passel M.W."/>
            <person name="Palva A."/>
            <person name="Lucas S."/>
            <person name="Lapidus A."/>
            <person name="Glavina Del Rio T."/>
            <person name="Dalin E."/>
            <person name="Tice H."/>
            <person name="Bruce D."/>
            <person name="Goodwin L."/>
            <person name="Pitluck S."/>
            <person name="Larimer F.W."/>
            <person name="Land M.L."/>
            <person name="Hauser L."/>
            <person name="Sangwan P."/>
            <person name="de Vos W.M."/>
            <person name="Janssen P.H."/>
            <person name="Smidt H."/>
        </authorList>
    </citation>
    <scope>NUCLEOTIDE SEQUENCE [LARGE SCALE GENOMIC DNA]</scope>
    <source>
        <strain evidence="5 6">Ellin428</strain>
    </source>
</reference>
<sequence precursor="true">MHRLSSIGFPRGLVVSITHRQFLRRPSIWLLCLIVLLACGFTARANVNVEFGLTSSPQQPSFYHVTTSATDGVQTISGTFANADASVCPSGSLTVKMTGGTSASSNTASSIVRDRGGPANSGAFTNGALYESFAGERVGTGVYLWLTVSGLVPNGHYSMTLYGYDNSYSGSVSYTDFSSGAAAATGSINYVKAYNFPADPEGNDHFTTTLIVTADSTGAVTIQGTGLNNGNTIAILNGFELAPLVAVATVGASFADCNLYSDTSLGTPGGAVLNVGESGVDNNNCHVYVPFSASSANVSSIQAAANVTLMMYLRGNSATSYSVDLYGYSNRGSATGAAMGDYSGGTLLVSDVLDGTAQVGWKAFDVTDFVQQQVDAGNTAICFKLQIHQSGLPNGDGHQTNFAFAPADGGPTTAPYLEVTIKHADATSFDNKVVAGYQGWFRCVGDPTNAWAHWCHSGTSLTGTNLNVDFWPDMSLYSAAEKFSTPGMTLPDGTTANLYSADNQRTVLRHFAWMEKYDIDGVFLQKFANYLPGGGHYPSGYTDITQVQTYVQNAAAQTGRVWALEYDCSGTPASTVDSIVENHWQSMVDSGVTNSPAYLHHNGLPVVAVFGFFYNNTNHQLGQTAVANALISYFHTPGKYQAYIVGSGEWNWATDAGNDPAWGSMIESLDCYLPWEVGHYTTVSGVSKASTGHWQGDVNLFPGKYLPCVYPGTSNQNETSGAGFTLPRRQGGFLWEQYEAAGAIVKQGTGATINSLFIAMFDEFDEGTGIMPAASVNGIPTQAIRVLNYDEGSAPGTIPSTAYLEWVGDGEYYLKTHQTVPTTIPAPSAP</sequence>
<dbReference type="Pfam" id="PF24517">
    <property type="entry name" value="CBM96"/>
    <property type="match status" value="1"/>
</dbReference>